<dbReference type="Proteomes" id="UP000268014">
    <property type="component" value="Unassembled WGS sequence"/>
</dbReference>
<name>A0A0N4WF53_HAEPC</name>
<feature type="compositionally biased region" description="Basic and acidic residues" evidence="1">
    <location>
        <begin position="156"/>
        <end position="182"/>
    </location>
</feature>
<sequence>MSKFQRYVGIDTAAQRRSNHIKYEEKRSQLDRKLDAQKPPPPVQEDAVPLWPGELMKHIKNGKHKEPSVSRTDPGPQSMSAIPQKAVIISSPDIVGKEEQPLKPASPEASKQPAESPTPLYSFRAPVATKKKPSSLGMRSRPSSPQSFSSRTSGGTEKEKSSRTPKQRKIDQKVRHSERGKDDGDEILLVTSTTVLKH</sequence>
<evidence type="ECO:0000313" key="4">
    <source>
        <dbReference type="WBParaSite" id="HPLM_0000931601-mRNA-1"/>
    </source>
</evidence>
<evidence type="ECO:0000313" key="3">
    <source>
        <dbReference type="Proteomes" id="UP000268014"/>
    </source>
</evidence>
<organism evidence="4">
    <name type="scientific">Haemonchus placei</name>
    <name type="common">Barber's pole worm</name>
    <dbReference type="NCBI Taxonomy" id="6290"/>
    <lineage>
        <taxon>Eukaryota</taxon>
        <taxon>Metazoa</taxon>
        <taxon>Ecdysozoa</taxon>
        <taxon>Nematoda</taxon>
        <taxon>Chromadorea</taxon>
        <taxon>Rhabditida</taxon>
        <taxon>Rhabditina</taxon>
        <taxon>Rhabditomorpha</taxon>
        <taxon>Strongyloidea</taxon>
        <taxon>Trichostrongylidae</taxon>
        <taxon>Haemonchus</taxon>
    </lineage>
</organism>
<dbReference type="AlphaFoldDB" id="A0A0N4WF53"/>
<dbReference type="WBParaSite" id="HPLM_0000931601-mRNA-1">
    <property type="protein sequence ID" value="HPLM_0000931601-mRNA-1"/>
    <property type="gene ID" value="HPLM_0000931601"/>
</dbReference>
<protein>
    <submittedName>
        <fullName evidence="4">TPX2 domain-containing protein</fullName>
    </submittedName>
</protein>
<dbReference type="OrthoDB" id="10438936at2759"/>
<proteinExistence type="predicted"/>
<feature type="region of interest" description="Disordered" evidence="1">
    <location>
        <begin position="1"/>
        <end position="198"/>
    </location>
</feature>
<gene>
    <name evidence="2" type="ORF">HPLM_LOCUS9308</name>
</gene>
<dbReference type="EMBL" id="UZAF01017035">
    <property type="protein sequence ID" value="VDO37135.1"/>
    <property type="molecule type" value="Genomic_DNA"/>
</dbReference>
<feature type="compositionally biased region" description="Low complexity" evidence="1">
    <location>
        <begin position="139"/>
        <end position="153"/>
    </location>
</feature>
<feature type="compositionally biased region" description="Basic and acidic residues" evidence="1">
    <location>
        <begin position="21"/>
        <end position="36"/>
    </location>
</feature>
<feature type="compositionally biased region" description="Polar residues" evidence="1">
    <location>
        <begin position="69"/>
        <end position="81"/>
    </location>
</feature>
<reference evidence="2 3" key="2">
    <citation type="submission" date="2018-11" db="EMBL/GenBank/DDBJ databases">
        <authorList>
            <consortium name="Pathogen Informatics"/>
        </authorList>
    </citation>
    <scope>NUCLEOTIDE SEQUENCE [LARGE SCALE GENOMIC DNA]</scope>
    <source>
        <strain evidence="2 3">MHpl1</strain>
    </source>
</reference>
<reference evidence="4" key="1">
    <citation type="submission" date="2017-02" db="UniProtKB">
        <authorList>
            <consortium name="WormBaseParasite"/>
        </authorList>
    </citation>
    <scope>IDENTIFICATION</scope>
</reference>
<dbReference type="OMA" id="HIKYEEK"/>
<evidence type="ECO:0000313" key="2">
    <source>
        <dbReference type="EMBL" id="VDO37135.1"/>
    </source>
</evidence>
<accession>A0A0N4WF53</accession>
<keyword evidence="3" id="KW-1185">Reference proteome</keyword>
<evidence type="ECO:0000256" key="1">
    <source>
        <dbReference type="SAM" id="MobiDB-lite"/>
    </source>
</evidence>